<comment type="caution">
    <text evidence="1">The sequence shown here is derived from an EMBL/GenBank/DDBJ whole genome shotgun (WGS) entry which is preliminary data.</text>
</comment>
<dbReference type="EMBL" id="JBHSGS010000063">
    <property type="protein sequence ID" value="MFC4720443.1"/>
    <property type="molecule type" value="Genomic_DNA"/>
</dbReference>
<proteinExistence type="predicted"/>
<dbReference type="Pfam" id="PF22752">
    <property type="entry name" value="DUF488-N3i"/>
    <property type="match status" value="1"/>
</dbReference>
<gene>
    <name evidence="1" type="ORF">ACFO5I_11985</name>
</gene>
<dbReference type="RefSeq" id="WP_204652717.1">
    <property type="nucleotide sequence ID" value="NZ_JAFBFD010000001.1"/>
</dbReference>
<protein>
    <submittedName>
        <fullName evidence="1">DUF488 domain-containing protein</fullName>
    </submittedName>
</protein>
<dbReference type="InterPro" id="IPR052552">
    <property type="entry name" value="YeaO-like"/>
</dbReference>
<name>A0ABV9N0G7_9ENTE</name>
<reference evidence="2" key="1">
    <citation type="journal article" date="2019" name="Int. J. Syst. Evol. Microbiol.">
        <title>The Global Catalogue of Microorganisms (GCM) 10K type strain sequencing project: providing services to taxonomists for standard genome sequencing and annotation.</title>
        <authorList>
            <consortium name="The Broad Institute Genomics Platform"/>
            <consortium name="The Broad Institute Genome Sequencing Center for Infectious Disease"/>
            <person name="Wu L."/>
            <person name="Ma J."/>
        </authorList>
    </citation>
    <scope>NUCLEOTIDE SEQUENCE [LARGE SCALE GENOMIC DNA]</scope>
    <source>
        <strain evidence="2">CGMCC 1.19032</strain>
    </source>
</reference>
<accession>A0ABV9N0G7</accession>
<evidence type="ECO:0000313" key="2">
    <source>
        <dbReference type="Proteomes" id="UP001595969"/>
    </source>
</evidence>
<dbReference type="Proteomes" id="UP001595969">
    <property type="component" value="Unassembled WGS sequence"/>
</dbReference>
<organism evidence="1 2">
    <name type="scientific">Enterococcus lemanii</name>
    <dbReference type="NCBI Taxonomy" id="1159752"/>
    <lineage>
        <taxon>Bacteria</taxon>
        <taxon>Bacillati</taxon>
        <taxon>Bacillota</taxon>
        <taxon>Bacilli</taxon>
        <taxon>Lactobacillales</taxon>
        <taxon>Enterococcaceae</taxon>
        <taxon>Enterococcus</taxon>
    </lineage>
</organism>
<evidence type="ECO:0000313" key="1">
    <source>
        <dbReference type="EMBL" id="MFC4720443.1"/>
    </source>
</evidence>
<dbReference type="PANTHER" id="PTHR36849">
    <property type="entry name" value="CYTOPLASMIC PROTEIN-RELATED"/>
    <property type="match status" value="1"/>
</dbReference>
<dbReference type="PANTHER" id="PTHR36849:SF1">
    <property type="entry name" value="CYTOPLASMIC PROTEIN"/>
    <property type="match status" value="1"/>
</dbReference>
<sequence length="122" mass="14487">MGVIKLKRAYTDLSNEQGYRVLVDRLWPRGIKKETLALDLWEKELAPTNALRHEFNHIPEKYEWFKKEYRQELKNNPALPAFIKQVQSWLETADVILIYGAKDEVHNQAVVLKECLEEMFEK</sequence>
<keyword evidence="2" id="KW-1185">Reference proteome</keyword>